<keyword evidence="3" id="KW-1185">Reference proteome</keyword>
<dbReference type="EMBL" id="JBHUOK010000004">
    <property type="protein sequence ID" value="MFD2788674.1"/>
    <property type="molecule type" value="Genomic_DNA"/>
</dbReference>
<gene>
    <name evidence="2" type="ORF">ACFS1K_02750</name>
</gene>
<accession>A0ABW5VC34</accession>
<proteinExistence type="predicted"/>
<dbReference type="Proteomes" id="UP001597532">
    <property type="component" value="Unassembled WGS sequence"/>
</dbReference>
<evidence type="ECO:0000259" key="1">
    <source>
        <dbReference type="PROSITE" id="PS51819"/>
    </source>
</evidence>
<dbReference type="SUPFAM" id="SSF54593">
    <property type="entry name" value="Glyoxalase/Bleomycin resistance protein/Dihydroxybiphenyl dioxygenase"/>
    <property type="match status" value="1"/>
</dbReference>
<dbReference type="InterPro" id="IPR029068">
    <property type="entry name" value="Glyas_Bleomycin-R_OHBP_Dase"/>
</dbReference>
<dbReference type="RefSeq" id="WP_251806923.1">
    <property type="nucleotide sequence ID" value="NZ_CP166679.1"/>
</dbReference>
<dbReference type="InterPro" id="IPR004360">
    <property type="entry name" value="Glyas_Fos-R_dOase_dom"/>
</dbReference>
<dbReference type="PANTHER" id="PTHR39434">
    <property type="match status" value="1"/>
</dbReference>
<dbReference type="Pfam" id="PF00903">
    <property type="entry name" value="Glyoxalase"/>
    <property type="match status" value="1"/>
</dbReference>
<dbReference type="PANTHER" id="PTHR39434:SF1">
    <property type="entry name" value="VOC DOMAIN-CONTAINING PROTEIN"/>
    <property type="match status" value="1"/>
</dbReference>
<organism evidence="2 3">
    <name type="scientific">Arenibacter antarcticus</name>
    <dbReference type="NCBI Taxonomy" id="2040469"/>
    <lineage>
        <taxon>Bacteria</taxon>
        <taxon>Pseudomonadati</taxon>
        <taxon>Bacteroidota</taxon>
        <taxon>Flavobacteriia</taxon>
        <taxon>Flavobacteriales</taxon>
        <taxon>Flavobacteriaceae</taxon>
        <taxon>Arenibacter</taxon>
    </lineage>
</organism>
<reference evidence="3" key="1">
    <citation type="journal article" date="2019" name="Int. J. Syst. Evol. Microbiol.">
        <title>The Global Catalogue of Microorganisms (GCM) 10K type strain sequencing project: providing services to taxonomists for standard genome sequencing and annotation.</title>
        <authorList>
            <consortium name="The Broad Institute Genomics Platform"/>
            <consortium name="The Broad Institute Genome Sequencing Center for Infectious Disease"/>
            <person name="Wu L."/>
            <person name="Ma J."/>
        </authorList>
    </citation>
    <scope>NUCLEOTIDE SEQUENCE [LARGE SCALE GENOMIC DNA]</scope>
    <source>
        <strain evidence="3">KCTC 52924</strain>
    </source>
</reference>
<evidence type="ECO:0000313" key="3">
    <source>
        <dbReference type="Proteomes" id="UP001597532"/>
    </source>
</evidence>
<evidence type="ECO:0000313" key="2">
    <source>
        <dbReference type="EMBL" id="MFD2788674.1"/>
    </source>
</evidence>
<comment type="caution">
    <text evidence="2">The sequence shown here is derived from an EMBL/GenBank/DDBJ whole genome shotgun (WGS) entry which is preliminary data.</text>
</comment>
<dbReference type="InterPro" id="IPR037523">
    <property type="entry name" value="VOC_core"/>
</dbReference>
<feature type="domain" description="VOC" evidence="1">
    <location>
        <begin position="4"/>
        <end position="129"/>
    </location>
</feature>
<dbReference type="Gene3D" id="3.10.180.10">
    <property type="entry name" value="2,3-Dihydroxybiphenyl 1,2-Dioxygenase, domain 1"/>
    <property type="match status" value="1"/>
</dbReference>
<sequence length="138" mass="16095">MKNVPFHMSLPCLSISKTEDFYVNMIGAEIGRHSPRWLDVNLFGNQITFTKAGSFNFTFKTYKFENTVLPSFHFGIIVDKSTWEGLYAKLAKSEFDVMAEVVFLKDRKGEHKSFFIQDPNGHTLEFKCFKKQKEMFLM</sequence>
<protein>
    <submittedName>
        <fullName evidence="2">VOC family protein</fullName>
    </submittedName>
</protein>
<name>A0ABW5VC34_9FLAO</name>
<dbReference type="PROSITE" id="PS51819">
    <property type="entry name" value="VOC"/>
    <property type="match status" value="1"/>
</dbReference>